<dbReference type="EMBL" id="BGPR01043527">
    <property type="protein sequence ID" value="GBO20131.1"/>
    <property type="molecule type" value="Genomic_DNA"/>
</dbReference>
<evidence type="ECO:0000256" key="1">
    <source>
        <dbReference type="SAM" id="MobiDB-lite"/>
    </source>
</evidence>
<dbReference type="EMBL" id="BGPR01045373">
    <property type="protein sequence ID" value="GBO22271.1"/>
    <property type="molecule type" value="Genomic_DNA"/>
</dbReference>
<feature type="compositionally biased region" description="Polar residues" evidence="1">
    <location>
        <begin position="129"/>
        <end position="141"/>
    </location>
</feature>
<evidence type="ECO:0000313" key="2">
    <source>
        <dbReference type="EMBL" id="GBO20124.1"/>
    </source>
</evidence>
<organism evidence="5 6">
    <name type="scientific">Araneus ventricosus</name>
    <name type="common">Orbweaver spider</name>
    <name type="synonym">Epeira ventricosa</name>
    <dbReference type="NCBI Taxonomy" id="182803"/>
    <lineage>
        <taxon>Eukaryota</taxon>
        <taxon>Metazoa</taxon>
        <taxon>Ecdysozoa</taxon>
        <taxon>Arthropoda</taxon>
        <taxon>Chelicerata</taxon>
        <taxon>Arachnida</taxon>
        <taxon>Araneae</taxon>
        <taxon>Araneomorphae</taxon>
        <taxon>Entelegynae</taxon>
        <taxon>Araneoidea</taxon>
        <taxon>Araneidae</taxon>
        <taxon>Araneus</taxon>
    </lineage>
</organism>
<feature type="region of interest" description="Disordered" evidence="1">
    <location>
        <begin position="111"/>
        <end position="141"/>
    </location>
</feature>
<evidence type="ECO:0000313" key="4">
    <source>
        <dbReference type="EMBL" id="GBO22271.1"/>
    </source>
</evidence>
<proteinExistence type="predicted"/>
<comment type="caution">
    <text evidence="5">The sequence shown here is derived from an EMBL/GenBank/DDBJ whole genome shotgun (WGS) entry which is preliminary data.</text>
</comment>
<sequence length="423" mass="48052">MDTLNERESRALINSLCNFSIEEETLTLNKNINRLRKIINYKESIYKIPAALRSEVEEFFSLIEFQFKNLLSLLQDQSTGITKREASTQFSLVVSTNDVAIQLQMASDLAMKPNSQKETPTAAPWPSHSHPSQSTRSFGSCNPSHIRDSLFPLKNEVSHSLDPFPSDPFPSNVPVESPRKPTLHLYPVMETSQDIQTLLNETLPVSALKIHGLKPISKNGLAVSFNSEDEKISFNNLIQHNESISSKIMAKQPGVRHPSLIIKTVPASSPFDEIHSAIKVLSKNSDLLKVRFQFSGSKPDTTNWVLESPAIVLKELIHIKKIPLRWNMYQISEFYHIKRCNFCQDYGHTTKNCHHNIPSCATCAGYHSTKDCLSEYCFCVNCYSKNNFDHNNPSSFHSARDKRCPCYLAEIELYKKSRDYSHN</sequence>
<dbReference type="EMBL" id="BGPR01045381">
    <property type="protein sequence ID" value="GBO22282.1"/>
    <property type="molecule type" value="Genomic_DNA"/>
</dbReference>
<accession>A0A4Y2VCL9</accession>
<evidence type="ECO:0008006" key="7">
    <source>
        <dbReference type="Google" id="ProtNLM"/>
    </source>
</evidence>
<gene>
    <name evidence="5" type="ORF">AVEN_114155_1</name>
    <name evidence="2" type="ORF">AVEN_115565_1</name>
    <name evidence="3" type="ORF">AVEN_41012_1</name>
    <name evidence="4" type="ORF">AVEN_59114_1</name>
</gene>
<dbReference type="EMBL" id="BGPR01043522">
    <property type="protein sequence ID" value="GBO20124.1"/>
    <property type="molecule type" value="Genomic_DNA"/>
</dbReference>
<evidence type="ECO:0000313" key="6">
    <source>
        <dbReference type="Proteomes" id="UP000499080"/>
    </source>
</evidence>
<dbReference type="Proteomes" id="UP000499080">
    <property type="component" value="Unassembled WGS sequence"/>
</dbReference>
<name>A0A4Y2VCL9_ARAVE</name>
<evidence type="ECO:0000313" key="5">
    <source>
        <dbReference type="EMBL" id="GBO22282.1"/>
    </source>
</evidence>
<keyword evidence="6" id="KW-1185">Reference proteome</keyword>
<dbReference type="OrthoDB" id="8123891at2759"/>
<protein>
    <recommendedName>
        <fullName evidence="7">CCHC-type domain-containing protein</fullName>
    </recommendedName>
</protein>
<reference evidence="5 6" key="1">
    <citation type="journal article" date="2019" name="Sci. Rep.">
        <title>Orb-weaving spider Araneus ventricosus genome elucidates the spidroin gene catalogue.</title>
        <authorList>
            <person name="Kono N."/>
            <person name="Nakamura H."/>
            <person name="Ohtoshi R."/>
            <person name="Moran D.A.P."/>
            <person name="Shinohara A."/>
            <person name="Yoshida Y."/>
            <person name="Fujiwara M."/>
            <person name="Mori M."/>
            <person name="Tomita M."/>
            <person name="Arakawa K."/>
        </authorList>
    </citation>
    <scope>NUCLEOTIDE SEQUENCE [LARGE SCALE GENOMIC DNA]</scope>
</reference>
<evidence type="ECO:0000313" key="3">
    <source>
        <dbReference type="EMBL" id="GBO20131.1"/>
    </source>
</evidence>
<dbReference type="AlphaFoldDB" id="A0A4Y2VCL9"/>